<evidence type="ECO:0000256" key="4">
    <source>
        <dbReference type="ARBA" id="ARBA00022490"/>
    </source>
</evidence>
<reference evidence="14 15" key="1">
    <citation type="submission" date="2023-09" db="EMBL/GenBank/DDBJ databases">
        <authorList>
            <person name="Wang M."/>
        </authorList>
    </citation>
    <scope>NUCLEOTIDE SEQUENCE [LARGE SCALE GENOMIC DNA]</scope>
    <source>
        <strain evidence="14">GT-2023</strain>
        <tissue evidence="14">Liver</tissue>
    </source>
</reference>
<keyword evidence="10" id="KW-0804">Transcription</keyword>
<protein>
    <recommendedName>
        <fullName evidence="13">SH2 domain-containing protein</fullName>
    </recommendedName>
</protein>
<comment type="caution">
    <text evidence="14">The sequence shown here is derived from an EMBL/GenBank/DDBJ whole genome shotgun (WGS) entry which is preliminary data.</text>
</comment>
<evidence type="ECO:0000256" key="9">
    <source>
        <dbReference type="ARBA" id="ARBA00023159"/>
    </source>
</evidence>
<dbReference type="InterPro" id="IPR036860">
    <property type="entry name" value="SH2_dom_sf"/>
</dbReference>
<gene>
    <name evidence="14" type="ORF">QQF64_032902</name>
</gene>
<sequence>MFHVARHASQVSELNNDWTKFTVVAECLQQIRQQLKKVQELVQKFTYNSDPFTLGKSQLDEQALSLFKNLISNSLVVERQPCMPTHPQRPLVIKTGVQFTVKIRCRNFLLLSTDTKVMSLDESSGCLAAEFRHLIAKEKRLSNRSKECLGLHLMNLLFFLNPPPVKWGQLSAVLSWQFSSVTKCALNSEQLRTLADKLLGHESQDMAYIMGFLSKEREEALLRDRLPGTFLLRFSENSQCGGIIITWVEHSQDGEPVKHSTKPYTRTDLIKMSLPNIIRDYTVSDGEKDPVNPLIYLYPDIPRDVAFGRYYTNASDGEMNEDRLSGLKIQDGTTVFHVICQTPPT</sequence>
<evidence type="ECO:0000313" key="14">
    <source>
        <dbReference type="EMBL" id="KAL1267539.1"/>
    </source>
</evidence>
<dbReference type="InterPro" id="IPR000980">
    <property type="entry name" value="SH2"/>
</dbReference>
<dbReference type="SUPFAM" id="SSF55550">
    <property type="entry name" value="SH2 domain"/>
    <property type="match status" value="1"/>
</dbReference>
<dbReference type="Proteomes" id="UP001558613">
    <property type="component" value="Unassembled WGS sequence"/>
</dbReference>
<dbReference type="InterPro" id="IPR012345">
    <property type="entry name" value="STAT_TF_DNA-bd_N"/>
</dbReference>
<keyword evidence="15" id="KW-1185">Reference proteome</keyword>
<dbReference type="Pfam" id="PF01017">
    <property type="entry name" value="STAT_alpha"/>
    <property type="match status" value="1"/>
</dbReference>
<dbReference type="EMBL" id="JAYMGO010000009">
    <property type="protein sequence ID" value="KAL1267539.1"/>
    <property type="molecule type" value="Genomic_DNA"/>
</dbReference>
<keyword evidence="6 12" id="KW-0727">SH2 domain</keyword>
<dbReference type="InterPro" id="IPR048988">
    <property type="entry name" value="STAT_linker"/>
</dbReference>
<feature type="domain" description="SH2" evidence="13">
    <location>
        <begin position="208"/>
        <end position="259"/>
    </location>
</feature>
<organism evidence="14 15">
    <name type="scientific">Cirrhinus molitorella</name>
    <name type="common">mud carp</name>
    <dbReference type="NCBI Taxonomy" id="172907"/>
    <lineage>
        <taxon>Eukaryota</taxon>
        <taxon>Metazoa</taxon>
        <taxon>Chordata</taxon>
        <taxon>Craniata</taxon>
        <taxon>Vertebrata</taxon>
        <taxon>Euteleostomi</taxon>
        <taxon>Actinopterygii</taxon>
        <taxon>Neopterygii</taxon>
        <taxon>Teleostei</taxon>
        <taxon>Ostariophysi</taxon>
        <taxon>Cypriniformes</taxon>
        <taxon>Cyprinidae</taxon>
        <taxon>Labeoninae</taxon>
        <taxon>Labeonini</taxon>
        <taxon>Cirrhinus</taxon>
    </lineage>
</organism>
<keyword evidence="4" id="KW-0963">Cytoplasm</keyword>
<evidence type="ECO:0000256" key="7">
    <source>
        <dbReference type="ARBA" id="ARBA00023015"/>
    </source>
</evidence>
<dbReference type="SUPFAM" id="SSF49417">
    <property type="entry name" value="p53-like transcription factors"/>
    <property type="match status" value="1"/>
</dbReference>
<dbReference type="Pfam" id="PF00017">
    <property type="entry name" value="SH2"/>
    <property type="match status" value="1"/>
</dbReference>
<comment type="subcellular location">
    <subcellularLocation>
        <location evidence="2">Cytoplasm</location>
    </subcellularLocation>
    <subcellularLocation>
        <location evidence="1">Nucleus</location>
    </subcellularLocation>
</comment>
<proteinExistence type="inferred from homology"/>
<dbReference type="Pfam" id="PF21354">
    <property type="entry name" value="STAT_linker"/>
    <property type="match status" value="1"/>
</dbReference>
<evidence type="ECO:0000256" key="2">
    <source>
        <dbReference type="ARBA" id="ARBA00004496"/>
    </source>
</evidence>
<keyword evidence="11" id="KW-0539">Nucleus</keyword>
<dbReference type="Gene3D" id="3.30.505.10">
    <property type="entry name" value="SH2 domain"/>
    <property type="match status" value="1"/>
</dbReference>
<evidence type="ECO:0000256" key="10">
    <source>
        <dbReference type="ARBA" id="ARBA00023163"/>
    </source>
</evidence>
<dbReference type="PANTHER" id="PTHR11801">
    <property type="entry name" value="SIGNAL TRANSDUCER AND ACTIVATOR OF TRANSCRIPTION"/>
    <property type="match status" value="1"/>
</dbReference>
<dbReference type="InterPro" id="IPR015988">
    <property type="entry name" value="STAT_TF_CC"/>
</dbReference>
<keyword evidence="8" id="KW-0238">DNA-binding</keyword>
<keyword evidence="9" id="KW-0010">Activator</keyword>
<keyword evidence="5" id="KW-0597">Phosphoprotein</keyword>
<evidence type="ECO:0000256" key="11">
    <source>
        <dbReference type="ARBA" id="ARBA00023242"/>
    </source>
</evidence>
<evidence type="ECO:0000259" key="13">
    <source>
        <dbReference type="PROSITE" id="PS50001"/>
    </source>
</evidence>
<keyword evidence="7" id="KW-0805">Transcription regulation</keyword>
<dbReference type="InterPro" id="IPR013800">
    <property type="entry name" value="STAT_TF_alpha"/>
</dbReference>
<dbReference type="PROSITE" id="PS50001">
    <property type="entry name" value="SH2"/>
    <property type="match status" value="1"/>
</dbReference>
<dbReference type="InterPro" id="IPR001217">
    <property type="entry name" value="STAT"/>
</dbReference>
<accession>A0ABR3MSE2</accession>
<dbReference type="Gene3D" id="1.20.1050.20">
    <property type="entry name" value="STAT transcription factor, all-alpha domain"/>
    <property type="match status" value="1"/>
</dbReference>
<comment type="similarity">
    <text evidence="3">Belongs to the transcription factor STAT family.</text>
</comment>
<name>A0ABR3MSE2_9TELE</name>
<dbReference type="SUPFAM" id="SSF47655">
    <property type="entry name" value="STAT"/>
    <property type="match status" value="1"/>
</dbReference>
<evidence type="ECO:0000256" key="6">
    <source>
        <dbReference type="ARBA" id="ARBA00022999"/>
    </source>
</evidence>
<evidence type="ECO:0000256" key="8">
    <source>
        <dbReference type="ARBA" id="ARBA00023125"/>
    </source>
</evidence>
<evidence type="ECO:0000256" key="12">
    <source>
        <dbReference type="PROSITE-ProRule" id="PRU00191"/>
    </source>
</evidence>
<dbReference type="InterPro" id="IPR008967">
    <property type="entry name" value="p53-like_TF_DNA-bd_sf"/>
</dbReference>
<evidence type="ECO:0000256" key="5">
    <source>
        <dbReference type="ARBA" id="ARBA00022553"/>
    </source>
</evidence>
<evidence type="ECO:0000256" key="1">
    <source>
        <dbReference type="ARBA" id="ARBA00004123"/>
    </source>
</evidence>
<evidence type="ECO:0000313" key="15">
    <source>
        <dbReference type="Proteomes" id="UP001558613"/>
    </source>
</evidence>
<evidence type="ECO:0000256" key="3">
    <source>
        <dbReference type="ARBA" id="ARBA00005586"/>
    </source>
</evidence>
<dbReference type="Gene3D" id="2.60.40.630">
    <property type="entry name" value="STAT transcription factor, DNA-binding domain"/>
    <property type="match status" value="1"/>
</dbReference>